<gene>
    <name evidence="2" type="ORF">KPL37_17530</name>
</gene>
<dbReference type="EMBL" id="JAHLDV010000069">
    <property type="protein sequence ID" value="MBU3161511.1"/>
    <property type="molecule type" value="Genomic_DNA"/>
</dbReference>
<keyword evidence="1" id="KW-0175">Coiled coil</keyword>
<dbReference type="InterPro" id="IPR025466">
    <property type="entry name" value="DUF4317"/>
</dbReference>
<dbReference type="RefSeq" id="WP_216151348.1">
    <property type="nucleotide sequence ID" value="NZ_JAHLDV010000069.1"/>
</dbReference>
<proteinExistence type="predicted"/>
<name>A0ABS6BY51_9CLOT</name>
<evidence type="ECO:0000313" key="2">
    <source>
        <dbReference type="EMBL" id="MBU3161511.1"/>
    </source>
</evidence>
<feature type="coiled-coil region" evidence="1">
    <location>
        <begin position="328"/>
        <end position="360"/>
    </location>
</feature>
<comment type="caution">
    <text evidence="2">The sequence shown here is derived from an EMBL/GenBank/DDBJ whole genome shotgun (WGS) entry which is preliminary data.</text>
</comment>
<reference evidence="2 3" key="1">
    <citation type="submission" date="2021-06" db="EMBL/GenBank/DDBJ databases">
        <title>Clostridia strains as spoilage organisms.</title>
        <authorList>
            <person name="Wambui J."/>
            <person name="Stephan R."/>
            <person name="Stevens M.J.A."/>
        </authorList>
    </citation>
    <scope>NUCLEOTIDE SEQUENCE [LARGE SCALE GENOMIC DNA]</scope>
    <source>
        <strain evidence="2 3">DSM 14204</strain>
    </source>
</reference>
<sequence length="457" mass="52648">MRRKDILELKRRFKKEQCTFTKVCGCYVNGEKHTILKFRESFLNLDDDEYFKYLEIAKKVLSGTIGNNILELNFEVDEDFTSERQISLMQLKNSQLKDDAYLDNLYNLIIDNYDYTGNFLILFFHDAYDVISKTRDNIKIDESEEVYEYVLCAICPVSLSEPGLGYFEEQNKIKARIRDWVVESPTNGFVFPAFIDRSADVNSIMYYTKNAKDTHTELMEDVLGCLSKQTATVQKETFQSIIKDSFSEGDDKADKIFMDIQENLSTMIEEYNELNDEADSEPISLTKKDIQNLLIESEVPSEITTLIENSYVENFGDDITLAKNLIDAKALKANVQRKKEERLHKEVEILQARLDQVKQDNTIDNETNLSTEVNDDNVILEEAFETDLEETLETNLEKVPDAFAQDNNVNTDYDVILQVKPEKVSQIKSQVINGQKCIVIPINDNEQTTVNGIDNLI</sequence>
<keyword evidence="3" id="KW-1185">Reference proteome</keyword>
<dbReference type="Pfam" id="PF14199">
    <property type="entry name" value="DUF4317"/>
    <property type="match status" value="1"/>
</dbReference>
<evidence type="ECO:0000313" key="3">
    <source>
        <dbReference type="Proteomes" id="UP000776252"/>
    </source>
</evidence>
<evidence type="ECO:0000256" key="1">
    <source>
        <dbReference type="SAM" id="Coils"/>
    </source>
</evidence>
<accession>A0ABS6BY51</accession>
<organism evidence="2 3">
    <name type="scientific">Clostridium frigoris</name>
    <dbReference type="NCBI Taxonomy" id="205327"/>
    <lineage>
        <taxon>Bacteria</taxon>
        <taxon>Bacillati</taxon>
        <taxon>Bacillota</taxon>
        <taxon>Clostridia</taxon>
        <taxon>Eubacteriales</taxon>
        <taxon>Clostridiaceae</taxon>
        <taxon>Clostridium</taxon>
    </lineage>
</organism>
<protein>
    <submittedName>
        <fullName evidence="2">DUF4317 domain-containing protein</fullName>
    </submittedName>
</protein>
<dbReference type="Proteomes" id="UP000776252">
    <property type="component" value="Unassembled WGS sequence"/>
</dbReference>